<evidence type="ECO:0000256" key="4">
    <source>
        <dbReference type="ARBA" id="ARBA00023136"/>
    </source>
</evidence>
<evidence type="ECO:0000313" key="8">
    <source>
        <dbReference type="Proteomes" id="UP000198662"/>
    </source>
</evidence>
<dbReference type="PANTHER" id="PTHR33514">
    <property type="entry name" value="PROTEIN ABCI12, CHLOROPLASTIC"/>
    <property type="match status" value="1"/>
</dbReference>
<dbReference type="CDD" id="cd16914">
    <property type="entry name" value="EcfT"/>
    <property type="match status" value="1"/>
</dbReference>
<dbReference type="OrthoDB" id="5187293at2"/>
<dbReference type="Proteomes" id="UP000198662">
    <property type="component" value="Unassembled WGS sequence"/>
</dbReference>
<organism evidence="7 8">
    <name type="scientific">Glycomyces sambucus</name>
    <dbReference type="NCBI Taxonomy" id="380244"/>
    <lineage>
        <taxon>Bacteria</taxon>
        <taxon>Bacillati</taxon>
        <taxon>Actinomycetota</taxon>
        <taxon>Actinomycetes</taxon>
        <taxon>Glycomycetales</taxon>
        <taxon>Glycomycetaceae</taxon>
        <taxon>Glycomyces</taxon>
    </lineage>
</organism>
<dbReference type="PANTHER" id="PTHR33514:SF15">
    <property type="entry name" value="COBALT TRANSPORT PROTEIN"/>
    <property type="match status" value="1"/>
</dbReference>
<feature type="transmembrane region" description="Helical" evidence="6">
    <location>
        <begin position="29"/>
        <end position="45"/>
    </location>
</feature>
<evidence type="ECO:0000256" key="3">
    <source>
        <dbReference type="ARBA" id="ARBA00022989"/>
    </source>
</evidence>
<evidence type="ECO:0000256" key="2">
    <source>
        <dbReference type="ARBA" id="ARBA00022692"/>
    </source>
</evidence>
<feature type="transmembrane region" description="Helical" evidence="6">
    <location>
        <begin position="332"/>
        <end position="351"/>
    </location>
</feature>
<evidence type="ECO:0000256" key="1">
    <source>
        <dbReference type="ARBA" id="ARBA00004141"/>
    </source>
</evidence>
<feature type="transmembrane region" description="Helical" evidence="6">
    <location>
        <begin position="233"/>
        <end position="252"/>
    </location>
</feature>
<keyword evidence="2 6" id="KW-0812">Transmembrane</keyword>
<name>A0A1G9N4S8_9ACTN</name>
<sequence>MRRRTAHPAAWWGWALLLATAAGRTANPWLLLLIAAVAGLVVAFCRGDEPWSGAYRVFLYIGLSAVAVRMAFYVVFGGSDGPTVLFTLPAVTLPEWAAGFRLGGNVTAEGALAALYDGLRLATLLVCVGAANALASPRRLLRSVPAALYEVSVAVVVALSVAPQLVAGVGRVRRARALRGNTSRSPANLMRTVVAPVLHDALDRSLHLAAAMASRGYGRAAGVPAPARRATGAALLVGLFGLCAGAYALLGTTTPAPLAWAVLAAGAAAAVFGIAFASRRVPHTRYRPDRFGPKDWAVVASGAAAVIGTAVSLAVEPAALWPATAPLHAPPLPLAAAAGVLIAAAPALLVPSTPEGISRSKGAHAAETGAPAPGRTAPLAGTNGRNATAGATSAGRAATVQDRHERIRADSASAEPDGAVLDSAAPGPATQDRDSHSGGANDNSAPQGDPHSGAGDDSAALHGNPRAGTASNDIAPHDDDPHSGAGDDSAALHGNPRAGTASNDIAPHDDDPHSSADDDTTAPGGNPSSDAGTGTSATEGTR</sequence>
<feature type="transmembrane region" description="Helical" evidence="6">
    <location>
        <begin position="57"/>
        <end position="76"/>
    </location>
</feature>
<accession>A0A1G9N4S8</accession>
<keyword evidence="3 6" id="KW-1133">Transmembrane helix</keyword>
<gene>
    <name evidence="7" type="ORF">SAMN05216298_0107</name>
</gene>
<feature type="transmembrane region" description="Helical" evidence="6">
    <location>
        <begin position="258"/>
        <end position="277"/>
    </location>
</feature>
<comment type="subcellular location">
    <subcellularLocation>
        <location evidence="1">Membrane</location>
        <topology evidence="1">Multi-pass membrane protein</topology>
    </subcellularLocation>
</comment>
<dbReference type="EMBL" id="FNGF01000011">
    <property type="protein sequence ID" value="SDL81301.1"/>
    <property type="molecule type" value="Genomic_DNA"/>
</dbReference>
<feature type="compositionally biased region" description="Low complexity" evidence="5">
    <location>
        <begin position="380"/>
        <end position="399"/>
    </location>
</feature>
<dbReference type="GO" id="GO:0005886">
    <property type="term" value="C:plasma membrane"/>
    <property type="evidence" value="ECO:0007669"/>
    <property type="project" value="TreeGrafter"/>
</dbReference>
<feature type="transmembrane region" description="Helical" evidence="6">
    <location>
        <begin position="298"/>
        <end position="320"/>
    </location>
</feature>
<dbReference type="AlphaFoldDB" id="A0A1G9N4S8"/>
<keyword evidence="8" id="KW-1185">Reference proteome</keyword>
<feature type="region of interest" description="Disordered" evidence="5">
    <location>
        <begin position="355"/>
        <end position="542"/>
    </location>
</feature>
<feature type="compositionally biased region" description="Basic and acidic residues" evidence="5">
    <location>
        <begin position="506"/>
        <end position="516"/>
    </location>
</feature>
<evidence type="ECO:0000313" key="7">
    <source>
        <dbReference type="EMBL" id="SDL81301.1"/>
    </source>
</evidence>
<dbReference type="InterPro" id="IPR003339">
    <property type="entry name" value="ABC/ECF_trnsptr_transmembrane"/>
</dbReference>
<reference evidence="8" key="1">
    <citation type="submission" date="2016-10" db="EMBL/GenBank/DDBJ databases">
        <authorList>
            <person name="Varghese N."/>
            <person name="Submissions S."/>
        </authorList>
    </citation>
    <scope>NUCLEOTIDE SEQUENCE [LARGE SCALE GENOMIC DNA]</scope>
    <source>
        <strain evidence="8">CGMCC 4.3147</strain>
    </source>
</reference>
<feature type="compositionally biased region" description="Polar residues" evidence="5">
    <location>
        <begin position="526"/>
        <end position="542"/>
    </location>
</feature>
<dbReference type="Pfam" id="PF02361">
    <property type="entry name" value="CbiQ"/>
    <property type="match status" value="1"/>
</dbReference>
<protein>
    <submittedName>
        <fullName evidence="7">Energy-coupling factor transport system permease protein</fullName>
    </submittedName>
</protein>
<proteinExistence type="predicted"/>
<evidence type="ECO:0000256" key="5">
    <source>
        <dbReference type="SAM" id="MobiDB-lite"/>
    </source>
</evidence>
<evidence type="ECO:0000256" key="6">
    <source>
        <dbReference type="SAM" id="Phobius"/>
    </source>
</evidence>
<feature type="transmembrane region" description="Helical" evidence="6">
    <location>
        <begin position="146"/>
        <end position="169"/>
    </location>
</feature>
<keyword evidence="4 6" id="KW-0472">Membrane</keyword>
<dbReference type="STRING" id="380244.SAMN05216298_0107"/>